<organism evidence="1">
    <name type="scientific">Dinoroseobacter phage vB_DshS_R26L</name>
    <dbReference type="NCBI Taxonomy" id="3161158"/>
    <lineage>
        <taxon>Viruses</taxon>
        <taxon>Duplodnaviria</taxon>
        <taxon>Heunggongvirae</taxon>
        <taxon>Uroviricota</taxon>
        <taxon>Caudoviricetes</taxon>
        <taxon>Nanhaivirus</taxon>
    </lineage>
</organism>
<protein>
    <submittedName>
        <fullName evidence="1">Uncharacterized protein</fullName>
    </submittedName>
</protein>
<accession>A0AAU7VHU4</accession>
<dbReference type="EMBL" id="PP882867">
    <property type="protein sequence ID" value="XBW75330.1"/>
    <property type="molecule type" value="Genomic_DNA"/>
</dbReference>
<name>A0AAU7VHU4_9CAUD</name>
<gene>
    <name evidence="1" type="ORF">vBDshSR26L_15</name>
</gene>
<evidence type="ECO:0000313" key="1">
    <source>
        <dbReference type="EMBL" id="XBW75330.1"/>
    </source>
</evidence>
<reference evidence="1" key="1">
    <citation type="submission" date="2024-06" db="EMBL/GenBank/DDBJ databases">
        <authorList>
            <person name="Lu L."/>
            <person name="Wei N."/>
            <person name="Zhang R."/>
        </authorList>
    </citation>
    <scope>NUCLEOTIDE SEQUENCE</scope>
</reference>
<sequence>MKLDPNDIRLTLVEDKPKRGAWTNGPNPCWITLLHEPTMQSVTVYGHQQYRVRNQAVALLELMLDDWDGDEPRFKENMA</sequence>
<proteinExistence type="predicted"/>